<dbReference type="KEGG" id="cmic:caldi_30290"/>
<sequence>MTVPLVCIDPGHGGLDPGASGNGLVEKEVVLDLALRIRDHLLAQYDVQVMMTRETDIYVSLADRCRLANEAGADYFHSVHCNAFDDPAAEGYEDYIHTSLSDTSRTAQIRDAVHAEIMGFLAPYGVQDRGKKKADFYVLRRTVMSAVLTENLFLTNAQDAALPRQSEFRDQLAAAHARGIARALGLQPKSGGTGTPILGPAQVSTEQARTWARKRGATAEFVGLADLYWRLAPERGGVRPEVAFSQAAKETGFGHFGGTVKPGWHNPAGLKTFRGGADDDPAAYQKFPSWEAGVTAHLDHLALYAGAPGYPRKDTPDERHLPSRFGVTRTVEGLGGRDRWAPTPDYGVSIVRDYLASLMVTQAEPEDEVVRLREQVEELKAALARSEVARMAAEEAARLCRERLRQIVDLARESV</sequence>
<organism evidence="4 5">
    <name type="scientific">Caldinitratiruptor microaerophilus</name>
    <dbReference type="NCBI Taxonomy" id="671077"/>
    <lineage>
        <taxon>Bacteria</taxon>
        <taxon>Bacillati</taxon>
        <taxon>Bacillota</taxon>
        <taxon>Clostridia</taxon>
        <taxon>Eubacteriales</taxon>
        <taxon>Symbiobacteriaceae</taxon>
        <taxon>Caldinitratiruptor</taxon>
    </lineage>
</organism>
<dbReference type="InterPro" id="IPR002901">
    <property type="entry name" value="MGlyc_endo_b_GlcNAc-like_dom"/>
</dbReference>
<dbReference type="InterPro" id="IPR002508">
    <property type="entry name" value="MurNAc-LAA_cat"/>
</dbReference>
<evidence type="ECO:0000259" key="3">
    <source>
        <dbReference type="SMART" id="SM00646"/>
    </source>
</evidence>
<name>A0AA35GB31_9FIRM</name>
<dbReference type="CDD" id="cd02696">
    <property type="entry name" value="MurNAc-LAA"/>
    <property type="match status" value="1"/>
</dbReference>
<keyword evidence="2" id="KW-0175">Coiled coil</keyword>
<dbReference type="PANTHER" id="PTHR30404:SF0">
    <property type="entry name" value="N-ACETYLMURAMOYL-L-ALANINE AMIDASE AMIC"/>
    <property type="match status" value="1"/>
</dbReference>
<proteinExistence type="predicted"/>
<dbReference type="GO" id="GO:0030288">
    <property type="term" value="C:outer membrane-bounded periplasmic space"/>
    <property type="evidence" value="ECO:0007669"/>
    <property type="project" value="TreeGrafter"/>
</dbReference>
<evidence type="ECO:0000256" key="1">
    <source>
        <dbReference type="ARBA" id="ARBA00022801"/>
    </source>
</evidence>
<feature type="domain" description="MurNAc-LAA" evidence="3">
    <location>
        <begin position="65"/>
        <end position="181"/>
    </location>
</feature>
<dbReference type="Pfam" id="PF01520">
    <property type="entry name" value="Amidase_3"/>
    <property type="match status" value="1"/>
</dbReference>
<dbReference type="EMBL" id="AP025628">
    <property type="protein sequence ID" value="BDG61939.1"/>
    <property type="molecule type" value="Genomic_DNA"/>
</dbReference>
<dbReference type="PANTHER" id="PTHR30404">
    <property type="entry name" value="N-ACETYLMURAMOYL-L-ALANINE AMIDASE"/>
    <property type="match status" value="1"/>
</dbReference>
<reference evidence="4" key="1">
    <citation type="submission" date="2022-03" db="EMBL/GenBank/DDBJ databases">
        <title>Complete genome sequence of Caldinitratiruptor microaerophilus.</title>
        <authorList>
            <person name="Mukaiyama R."/>
            <person name="Nishiyama T."/>
            <person name="Ueda K."/>
        </authorList>
    </citation>
    <scope>NUCLEOTIDE SEQUENCE</scope>
    <source>
        <strain evidence="4">JCM 16183</strain>
    </source>
</reference>
<dbReference type="GO" id="GO:0004040">
    <property type="term" value="F:amidase activity"/>
    <property type="evidence" value="ECO:0007669"/>
    <property type="project" value="InterPro"/>
</dbReference>
<feature type="coiled-coil region" evidence="2">
    <location>
        <begin position="369"/>
        <end position="396"/>
    </location>
</feature>
<dbReference type="Gene3D" id="3.40.630.40">
    <property type="entry name" value="Zn-dependent exopeptidases"/>
    <property type="match status" value="1"/>
</dbReference>
<dbReference type="SMART" id="SM00646">
    <property type="entry name" value="Ami_3"/>
    <property type="match status" value="1"/>
</dbReference>
<dbReference type="GO" id="GO:0009253">
    <property type="term" value="P:peptidoglycan catabolic process"/>
    <property type="evidence" value="ECO:0007669"/>
    <property type="project" value="InterPro"/>
</dbReference>
<evidence type="ECO:0000256" key="2">
    <source>
        <dbReference type="SAM" id="Coils"/>
    </source>
</evidence>
<keyword evidence="1" id="KW-0378">Hydrolase</keyword>
<gene>
    <name evidence="4" type="ORF">caldi_30290</name>
</gene>
<dbReference type="InterPro" id="IPR050695">
    <property type="entry name" value="N-acetylmuramoyl_amidase_3"/>
</dbReference>
<accession>A0AA35GB31</accession>
<dbReference type="Proteomes" id="UP001163687">
    <property type="component" value="Chromosome"/>
</dbReference>
<evidence type="ECO:0000313" key="4">
    <source>
        <dbReference type="EMBL" id="BDG61939.1"/>
    </source>
</evidence>
<dbReference type="Pfam" id="PF01832">
    <property type="entry name" value="Glucosaminidase"/>
    <property type="match status" value="1"/>
</dbReference>
<dbReference type="SUPFAM" id="SSF53187">
    <property type="entry name" value="Zn-dependent exopeptidases"/>
    <property type="match status" value="1"/>
</dbReference>
<protein>
    <recommendedName>
        <fullName evidence="3">MurNAc-LAA domain-containing protein</fullName>
    </recommendedName>
</protein>
<dbReference type="AlphaFoldDB" id="A0AA35GB31"/>
<keyword evidence="5" id="KW-1185">Reference proteome</keyword>
<evidence type="ECO:0000313" key="5">
    <source>
        <dbReference type="Proteomes" id="UP001163687"/>
    </source>
</evidence>
<dbReference type="GO" id="GO:0008745">
    <property type="term" value="F:N-acetylmuramoyl-L-alanine amidase activity"/>
    <property type="evidence" value="ECO:0007669"/>
    <property type="project" value="InterPro"/>
</dbReference>